<dbReference type="HOGENOM" id="CLU_020027_14_1_1"/>
<accession>A0A0A1TPB4</accession>
<dbReference type="InterPro" id="IPR021860">
    <property type="entry name" value="Peptidase_S12_Pab87-rel_C"/>
</dbReference>
<dbReference type="AlphaFoldDB" id="A0A0A1TPB4"/>
<evidence type="ECO:0000313" key="6">
    <source>
        <dbReference type="Proteomes" id="UP000039046"/>
    </source>
</evidence>
<comment type="similarity">
    <text evidence="1">Belongs to the peptidase S12 family.</text>
</comment>
<evidence type="ECO:0000259" key="3">
    <source>
        <dbReference type="Pfam" id="PF00144"/>
    </source>
</evidence>
<name>A0A0A1TPB4_9HYPO</name>
<evidence type="ECO:0000313" key="5">
    <source>
        <dbReference type="EMBL" id="CEJ93263.1"/>
    </source>
</evidence>
<dbReference type="Pfam" id="PF00144">
    <property type="entry name" value="Beta-lactamase"/>
    <property type="match status" value="1"/>
</dbReference>
<feature type="compositionally biased region" description="Basic and acidic residues" evidence="2">
    <location>
        <begin position="381"/>
        <end position="390"/>
    </location>
</feature>
<dbReference type="Proteomes" id="UP000039046">
    <property type="component" value="Unassembled WGS sequence"/>
</dbReference>
<evidence type="ECO:0008006" key="7">
    <source>
        <dbReference type="Google" id="ProtNLM"/>
    </source>
</evidence>
<protein>
    <recommendedName>
        <fullName evidence="7">Beta-lactamase-related domain-containing protein</fullName>
    </recommendedName>
</protein>
<evidence type="ECO:0000256" key="2">
    <source>
        <dbReference type="SAM" id="MobiDB-lite"/>
    </source>
</evidence>
<feature type="domain" description="Beta-lactamase-related" evidence="3">
    <location>
        <begin position="10"/>
        <end position="346"/>
    </location>
</feature>
<dbReference type="PANTHER" id="PTHR46825">
    <property type="entry name" value="D-ALANYL-D-ALANINE-CARBOXYPEPTIDASE/ENDOPEPTIDASE AMPH"/>
    <property type="match status" value="1"/>
</dbReference>
<gene>
    <name evidence="5" type="ORF">VHEMI08868</name>
</gene>
<dbReference type="InterPro" id="IPR001466">
    <property type="entry name" value="Beta-lactam-related"/>
</dbReference>
<sequence>MDYFHSPEFSALVTTLIEINHVPGLSIAITQDNKTASLSFGLASVPDQTPCTNDTIFDIASSAKSLTAGAVALMVDDKAFKDVSWEATMSSMLPDDFVGPNDDFTNNVTLEDVVSHRTGMAGHDNSYLGQTSKTPDTAKSITRNLRNLAIAAPLRSRYLYNNMLFTALTHLIETKSNTSFASFLHDRIFTPLAMTSTYLQPQAARDAGRAASIAAGHTWDKSSSSYTTFQTPDCPEGQGAGSIMTTASDFILWVKALLRKEAPLNDRTVGALTKMRSFVNPSARRTKPFSSPPFYMAGMEVTYYRGAAQVGHDGNIPGFASRFAFMPDHDFGVVVMANANSAAPVASALIRELVDQILNVPISERPRPQVPKAKANKKQPKKDVPIRVKPDAATATATTPEKKKRTPKNPQERALQDYVGVFNNRGYHNMTVEIKDDELFTDATDRGMGFTLTFEHVKNQTEYKAHLWDALEGGDDLVDAEFVVEDGKIVKMGLDLEPAVRDLIWFDRVEGQ</sequence>
<organism evidence="5 6">
    <name type="scientific">[Torrubiella] hemipterigena</name>
    <dbReference type="NCBI Taxonomy" id="1531966"/>
    <lineage>
        <taxon>Eukaryota</taxon>
        <taxon>Fungi</taxon>
        <taxon>Dikarya</taxon>
        <taxon>Ascomycota</taxon>
        <taxon>Pezizomycotina</taxon>
        <taxon>Sordariomycetes</taxon>
        <taxon>Hypocreomycetidae</taxon>
        <taxon>Hypocreales</taxon>
        <taxon>Clavicipitaceae</taxon>
        <taxon>Clavicipitaceae incertae sedis</taxon>
        <taxon>'Torrubiella' clade</taxon>
    </lineage>
</organism>
<dbReference type="SUPFAM" id="SSF56601">
    <property type="entry name" value="beta-lactamase/transpeptidase-like"/>
    <property type="match status" value="1"/>
</dbReference>
<feature type="region of interest" description="Disordered" evidence="2">
    <location>
        <begin position="365"/>
        <end position="413"/>
    </location>
</feature>
<dbReference type="Pfam" id="PF11954">
    <property type="entry name" value="DUF3471"/>
    <property type="match status" value="1"/>
</dbReference>
<dbReference type="InterPro" id="IPR012338">
    <property type="entry name" value="Beta-lactam/transpept-like"/>
</dbReference>
<proteinExistence type="inferred from homology"/>
<dbReference type="PANTHER" id="PTHR46825:SF9">
    <property type="entry name" value="BETA-LACTAMASE-RELATED DOMAIN-CONTAINING PROTEIN"/>
    <property type="match status" value="1"/>
</dbReference>
<dbReference type="STRING" id="1531966.A0A0A1TPB4"/>
<dbReference type="InterPro" id="IPR050491">
    <property type="entry name" value="AmpC-like"/>
</dbReference>
<reference evidence="5 6" key="1">
    <citation type="journal article" date="2015" name="Genome Announc.">
        <title>Draft Genome Sequence and Gene Annotation of the Entomopathogenic Fungus Verticillium hemipterigenum.</title>
        <authorList>
            <person name="Horn F."/>
            <person name="Habel A."/>
            <person name="Scharf D.H."/>
            <person name="Dworschak J."/>
            <person name="Brakhage A.A."/>
            <person name="Guthke R."/>
            <person name="Hertweck C."/>
            <person name="Linde J."/>
        </authorList>
    </citation>
    <scope>NUCLEOTIDE SEQUENCE [LARGE SCALE GENOMIC DNA]</scope>
</reference>
<dbReference type="EMBL" id="CDHN01000005">
    <property type="protein sequence ID" value="CEJ93263.1"/>
    <property type="molecule type" value="Genomic_DNA"/>
</dbReference>
<evidence type="ECO:0000259" key="4">
    <source>
        <dbReference type="Pfam" id="PF11954"/>
    </source>
</evidence>
<dbReference type="OrthoDB" id="5946976at2759"/>
<keyword evidence="6" id="KW-1185">Reference proteome</keyword>
<evidence type="ECO:0000256" key="1">
    <source>
        <dbReference type="ARBA" id="ARBA00038215"/>
    </source>
</evidence>
<dbReference type="Gene3D" id="3.40.710.10">
    <property type="entry name" value="DD-peptidase/beta-lactamase superfamily"/>
    <property type="match status" value="1"/>
</dbReference>
<feature type="domain" description="Peptidase S12 Pab87-related C-terminal" evidence="4">
    <location>
        <begin position="405"/>
        <end position="506"/>
    </location>
</feature>